<accession>A0ABD2KKN5</accession>
<dbReference type="EMBL" id="JBICBT010000735">
    <property type="protein sequence ID" value="KAL3103500.1"/>
    <property type="molecule type" value="Genomic_DNA"/>
</dbReference>
<protein>
    <submittedName>
        <fullName evidence="1">Uncharacterized protein</fullName>
    </submittedName>
</protein>
<dbReference type="Proteomes" id="UP001620626">
    <property type="component" value="Unassembled WGS sequence"/>
</dbReference>
<reference evidence="1 2" key="1">
    <citation type="submission" date="2024-10" db="EMBL/GenBank/DDBJ databases">
        <authorList>
            <person name="Kim D."/>
        </authorList>
    </citation>
    <scope>NUCLEOTIDE SEQUENCE [LARGE SCALE GENOMIC DNA]</scope>
    <source>
        <strain evidence="1">BH-2024</strain>
    </source>
</reference>
<proteinExistence type="predicted"/>
<evidence type="ECO:0000313" key="1">
    <source>
        <dbReference type="EMBL" id="KAL3103500.1"/>
    </source>
</evidence>
<dbReference type="AlphaFoldDB" id="A0ABD2KKN5"/>
<name>A0ABD2KKN5_9BILA</name>
<organism evidence="1 2">
    <name type="scientific">Heterodera trifolii</name>
    <dbReference type="NCBI Taxonomy" id="157864"/>
    <lineage>
        <taxon>Eukaryota</taxon>
        <taxon>Metazoa</taxon>
        <taxon>Ecdysozoa</taxon>
        <taxon>Nematoda</taxon>
        <taxon>Chromadorea</taxon>
        <taxon>Rhabditida</taxon>
        <taxon>Tylenchina</taxon>
        <taxon>Tylenchomorpha</taxon>
        <taxon>Tylenchoidea</taxon>
        <taxon>Heteroderidae</taxon>
        <taxon>Heteroderinae</taxon>
        <taxon>Heterodera</taxon>
    </lineage>
</organism>
<sequence length="136" mass="15507">MNKNGEGKKKVGLGPGKNMLSQSDARLILWNTKDSQSSVETESFGQWILRILHNQMVHPATTQGQMTLGERAAEEVFFGRLIGHHSDITDALILADKIVLSSDSWWNRPANRMTLRHLEAAKKKRPKMHLKRQRRP</sequence>
<keyword evidence="2" id="KW-1185">Reference proteome</keyword>
<gene>
    <name evidence="1" type="ORF">niasHT_025367</name>
</gene>
<comment type="caution">
    <text evidence="1">The sequence shown here is derived from an EMBL/GenBank/DDBJ whole genome shotgun (WGS) entry which is preliminary data.</text>
</comment>
<evidence type="ECO:0000313" key="2">
    <source>
        <dbReference type="Proteomes" id="UP001620626"/>
    </source>
</evidence>